<gene>
    <name evidence="1" type="ORF">DEO72_LG3g2168</name>
</gene>
<evidence type="ECO:0000313" key="2">
    <source>
        <dbReference type="Proteomes" id="UP000501690"/>
    </source>
</evidence>
<evidence type="ECO:0000313" key="1">
    <source>
        <dbReference type="EMBL" id="QCD87630.1"/>
    </source>
</evidence>
<proteinExistence type="predicted"/>
<accession>A0A4D6LGJ4</accession>
<dbReference type="EMBL" id="CP039347">
    <property type="protein sequence ID" value="QCD87630.1"/>
    <property type="molecule type" value="Genomic_DNA"/>
</dbReference>
<name>A0A4D6LGJ4_VIGUN</name>
<organism evidence="1 2">
    <name type="scientific">Vigna unguiculata</name>
    <name type="common">Cowpea</name>
    <dbReference type="NCBI Taxonomy" id="3917"/>
    <lineage>
        <taxon>Eukaryota</taxon>
        <taxon>Viridiplantae</taxon>
        <taxon>Streptophyta</taxon>
        <taxon>Embryophyta</taxon>
        <taxon>Tracheophyta</taxon>
        <taxon>Spermatophyta</taxon>
        <taxon>Magnoliopsida</taxon>
        <taxon>eudicotyledons</taxon>
        <taxon>Gunneridae</taxon>
        <taxon>Pentapetalae</taxon>
        <taxon>rosids</taxon>
        <taxon>fabids</taxon>
        <taxon>Fabales</taxon>
        <taxon>Fabaceae</taxon>
        <taxon>Papilionoideae</taxon>
        <taxon>50 kb inversion clade</taxon>
        <taxon>NPAAA clade</taxon>
        <taxon>indigoferoid/millettioid clade</taxon>
        <taxon>Phaseoleae</taxon>
        <taxon>Vigna</taxon>
    </lineage>
</organism>
<reference evidence="1 2" key="1">
    <citation type="submission" date="2019-04" db="EMBL/GenBank/DDBJ databases">
        <title>An improved genome assembly and genetic linkage map for asparagus bean, Vigna unguiculata ssp. sesquipedialis.</title>
        <authorList>
            <person name="Xia Q."/>
            <person name="Zhang R."/>
            <person name="Dong Y."/>
        </authorList>
    </citation>
    <scope>NUCLEOTIDE SEQUENCE [LARGE SCALE GENOMIC DNA]</scope>
    <source>
        <tissue evidence="1">Leaf</tissue>
    </source>
</reference>
<dbReference type="Proteomes" id="UP000501690">
    <property type="component" value="Linkage Group LG3"/>
</dbReference>
<protein>
    <submittedName>
        <fullName evidence="1">Uncharacterized protein</fullName>
    </submittedName>
</protein>
<dbReference type="AlphaFoldDB" id="A0A4D6LGJ4"/>
<keyword evidence="2" id="KW-1185">Reference proteome</keyword>
<sequence length="63" mass="6852">MKGEAKFLGGIASTKGVKGFQPKATKKGDTCKVRGFRSAWRLAARCFRQAVYNWLSLGDSKAA</sequence>